<evidence type="ECO:0000256" key="2">
    <source>
        <dbReference type="SAM" id="MobiDB-lite"/>
    </source>
</evidence>
<dbReference type="InterPro" id="IPR046796">
    <property type="entry name" value="Transposase_32_dom"/>
</dbReference>
<evidence type="ECO:0000313" key="4">
    <source>
        <dbReference type="EMBL" id="KDP46199.1"/>
    </source>
</evidence>
<accession>A0A067LP14</accession>
<dbReference type="AlphaFoldDB" id="A0A067LP14"/>
<sequence>MAPETRSRSSSSKRTRISGNEEMEPDREPNKRQKQPELEEQKQRFPSKSCIGRLHSRFTSGEITPGRFVDLDFFTREGFQFARWFKEMNWVSVMVMKQKFYPELVRHFYSNLSYDVHKTQICSFVKGKEIKLNQKSLKKILGVPNLGTEMYDNNKKWIEEASVSRVEALKTILENPDLSEVTKINSCQLTLEMRLLHQMVVHIILPRKRSFNYVSSMDLLVMWHILKGKPFNLPFVLLSHMIACSEKKNAYLPYGMILTSIFNYFKVSFEGEESEELKSSDIYNEFTLHKLEYVKNERGWFLKKDKAVVQPSSEIHFENASGTEDAFPVLPDSTSQPSPSHDPNSLSVLKATSSAPPFPIVSSGEEGRSSEEIRQPSLIEGIFHLVKGMKEDMRNMTMDSKLDDLQNKIEHLRSLVTLLRFQRQERTLGDIFLLLEVIMIDMRNLRSKMTNFGNKIDFLQSQLTEFLRQRQDLGKVDRESMEWMIAETVTFRGQNHDIICRFETISSEIQDFWDCLSSRMGGRTALSGW</sequence>
<dbReference type="KEGG" id="jcu:105631775"/>
<dbReference type="Proteomes" id="UP000027138">
    <property type="component" value="Unassembled WGS sequence"/>
</dbReference>
<feature type="compositionally biased region" description="Basic and acidic residues" evidence="2">
    <location>
        <begin position="26"/>
        <end position="43"/>
    </location>
</feature>
<feature type="region of interest" description="Disordered" evidence="2">
    <location>
        <begin position="1"/>
        <end position="46"/>
    </location>
</feature>
<feature type="domain" description="Putative plant transposon protein" evidence="3">
    <location>
        <begin position="87"/>
        <end position="267"/>
    </location>
</feature>
<feature type="coiled-coil region" evidence="1">
    <location>
        <begin position="395"/>
        <end position="462"/>
    </location>
</feature>
<dbReference type="Pfam" id="PF20167">
    <property type="entry name" value="Transposase_32"/>
    <property type="match status" value="1"/>
</dbReference>
<organism evidence="4 5">
    <name type="scientific">Jatropha curcas</name>
    <name type="common">Barbados nut</name>
    <dbReference type="NCBI Taxonomy" id="180498"/>
    <lineage>
        <taxon>Eukaryota</taxon>
        <taxon>Viridiplantae</taxon>
        <taxon>Streptophyta</taxon>
        <taxon>Embryophyta</taxon>
        <taxon>Tracheophyta</taxon>
        <taxon>Spermatophyta</taxon>
        <taxon>Magnoliopsida</taxon>
        <taxon>eudicotyledons</taxon>
        <taxon>Gunneridae</taxon>
        <taxon>Pentapetalae</taxon>
        <taxon>rosids</taxon>
        <taxon>fabids</taxon>
        <taxon>Malpighiales</taxon>
        <taxon>Euphorbiaceae</taxon>
        <taxon>Crotonoideae</taxon>
        <taxon>Jatropheae</taxon>
        <taxon>Jatropha</taxon>
    </lineage>
</organism>
<dbReference type="EMBL" id="KK914219">
    <property type="protein sequence ID" value="KDP46199.1"/>
    <property type="molecule type" value="Genomic_DNA"/>
</dbReference>
<evidence type="ECO:0000313" key="5">
    <source>
        <dbReference type="Proteomes" id="UP000027138"/>
    </source>
</evidence>
<proteinExistence type="predicted"/>
<feature type="region of interest" description="Disordered" evidence="2">
    <location>
        <begin position="324"/>
        <end position="349"/>
    </location>
</feature>
<dbReference type="OrthoDB" id="848707at2759"/>
<name>A0A067LP14_JATCU</name>
<keyword evidence="5" id="KW-1185">Reference proteome</keyword>
<evidence type="ECO:0000256" key="1">
    <source>
        <dbReference type="SAM" id="Coils"/>
    </source>
</evidence>
<evidence type="ECO:0000259" key="3">
    <source>
        <dbReference type="Pfam" id="PF20167"/>
    </source>
</evidence>
<keyword evidence="1" id="KW-0175">Coiled coil</keyword>
<feature type="compositionally biased region" description="Polar residues" evidence="2">
    <location>
        <begin position="332"/>
        <end position="349"/>
    </location>
</feature>
<gene>
    <name evidence="4" type="ORF">JCGZ_10039</name>
</gene>
<reference evidence="4 5" key="1">
    <citation type="journal article" date="2014" name="PLoS ONE">
        <title>Global Analysis of Gene Expression Profiles in Physic Nut (Jatropha curcas L.) Seedlings Exposed to Salt Stress.</title>
        <authorList>
            <person name="Zhang L."/>
            <person name="Zhang C."/>
            <person name="Wu P."/>
            <person name="Chen Y."/>
            <person name="Li M."/>
            <person name="Jiang H."/>
            <person name="Wu G."/>
        </authorList>
    </citation>
    <scope>NUCLEOTIDE SEQUENCE [LARGE SCALE GENOMIC DNA]</scope>
    <source>
        <strain evidence="5">cv. GZQX0401</strain>
        <tissue evidence="4">Young leaves</tissue>
    </source>
</reference>
<protein>
    <recommendedName>
        <fullName evidence="3">Putative plant transposon protein domain-containing protein</fullName>
    </recommendedName>
</protein>